<dbReference type="EMBL" id="LGST01000050">
    <property type="protein sequence ID" value="KND96733.1"/>
    <property type="molecule type" value="Genomic_DNA"/>
</dbReference>
<feature type="region of interest" description="Disordered" evidence="1">
    <location>
        <begin position="200"/>
        <end position="226"/>
    </location>
</feature>
<dbReference type="Proteomes" id="UP000037122">
    <property type="component" value="Unassembled WGS sequence"/>
</dbReference>
<comment type="caution">
    <text evidence="2">The sequence shown here is derived from an EMBL/GenBank/DDBJ whole genome shotgun (WGS) entry which is preliminary data.</text>
</comment>
<gene>
    <name evidence="2" type="ORF">QG37_06847</name>
</gene>
<dbReference type="AlphaFoldDB" id="A0A0L0NRQ9"/>
<feature type="region of interest" description="Disordered" evidence="1">
    <location>
        <begin position="332"/>
        <end position="366"/>
    </location>
</feature>
<dbReference type="VEuPathDB" id="FungiDB:CJJ09_004790"/>
<feature type="compositionally biased region" description="Polar residues" evidence="1">
    <location>
        <begin position="157"/>
        <end position="172"/>
    </location>
</feature>
<feature type="compositionally biased region" description="Basic residues" evidence="1">
    <location>
        <begin position="200"/>
        <end position="213"/>
    </location>
</feature>
<feature type="region of interest" description="Disordered" evidence="1">
    <location>
        <begin position="85"/>
        <end position="131"/>
    </location>
</feature>
<feature type="region of interest" description="Disordered" evidence="1">
    <location>
        <begin position="147"/>
        <end position="178"/>
    </location>
</feature>
<feature type="compositionally biased region" description="Polar residues" evidence="1">
    <location>
        <begin position="514"/>
        <end position="534"/>
    </location>
</feature>
<feature type="compositionally biased region" description="Low complexity" evidence="1">
    <location>
        <begin position="540"/>
        <end position="565"/>
    </location>
</feature>
<name>A0A0L0NRQ9_CANAR</name>
<dbReference type="VEuPathDB" id="FungiDB:QG37_06847"/>
<feature type="compositionally biased region" description="Low complexity" evidence="1">
    <location>
        <begin position="504"/>
        <end position="513"/>
    </location>
</feature>
<protein>
    <submittedName>
        <fullName evidence="2">Uncharacterized protein</fullName>
    </submittedName>
</protein>
<organism evidence="2 3">
    <name type="scientific">Candidozyma auris</name>
    <name type="common">Yeast</name>
    <name type="synonym">Candida auris</name>
    <dbReference type="NCBI Taxonomy" id="498019"/>
    <lineage>
        <taxon>Eukaryota</taxon>
        <taxon>Fungi</taxon>
        <taxon>Dikarya</taxon>
        <taxon>Ascomycota</taxon>
        <taxon>Saccharomycotina</taxon>
        <taxon>Pichiomycetes</taxon>
        <taxon>Metschnikowiaceae</taxon>
        <taxon>Candidozyma</taxon>
    </lineage>
</organism>
<dbReference type="VEuPathDB" id="FungiDB:CJI96_0004375"/>
<reference evidence="3" key="1">
    <citation type="journal article" date="2015" name="BMC Genomics">
        <title>Draft genome of a commonly misdiagnosed multidrug resistant pathogen Candida auris.</title>
        <authorList>
            <person name="Chatterjee S."/>
            <person name="Alampalli S.V."/>
            <person name="Nageshan R.K."/>
            <person name="Chettiar S.T."/>
            <person name="Joshi S."/>
            <person name="Tatu U.S."/>
        </authorList>
    </citation>
    <scope>NUCLEOTIDE SEQUENCE [LARGE SCALE GENOMIC DNA]</scope>
    <source>
        <strain evidence="3">6684</strain>
    </source>
</reference>
<dbReference type="VEuPathDB" id="FungiDB:CJI97_004673"/>
<dbReference type="VEuPathDB" id="FungiDB:CJJ07_002736"/>
<feature type="region of interest" description="Disordered" evidence="1">
    <location>
        <begin position="500"/>
        <end position="600"/>
    </location>
</feature>
<dbReference type="VEuPathDB" id="FungiDB:B9J08_004779"/>
<evidence type="ECO:0000313" key="2">
    <source>
        <dbReference type="EMBL" id="KND96733.1"/>
    </source>
</evidence>
<sequence>MLATNFHYYANDNVEGPVNEVNLNTSLISRFGDVELSDSKLYQDQAAMQFQTENYEDEESPQNMEEKFGLKQEEIDELFRFLDESIPPSSMTTERVEQKEQTQVSCHLPEHNQKPSRTSQDSQADPKWIRPPPFPPPGYFVDFNGVPQTEGLLGKGSKTTQPDKSMNSTSARGEQGLGKMQLTSTPTMTKSLKTHHLVLTKALGKKSKQKPKVQKTSPRKEPEDNDDDLEYTWKLYRVAHEQEKAKLLKQKALNENPVYNSSPDVPSQLQQALKQSISSIKPILPPQNNFQGQFNQVNQLRPSLPKRGVSQQKQQVTNQPQQVAFVREYREQMSANEEENREQELKKQKQIRRQQQQQKRRQKEEEQRKLQEAQALKIEEQEAKLAEQKIQLDYYKGQCQQYIMQQLLSQPPPAQYQLLQQSSQDLPSLQSRLPQQLFQQLQRRAQLPVQLPVQPNSQGSQFGKSKSSQPQFEFPQLSYQAPHIQSQDGYHEPQTFTEQGMAANSQQNSQTQNCWTPKQRSQSPSKRQAQSAPNHRTPEQQSRVPQRQVPQLPSQSAQQAPQSSLRGRSTTPKTSLLLPKKAVEAPKQSRKRPNSEDLFHFDLVPQKPLVAEDDYQDLTTAHDGNKNHGTGELMFDINTFFIDPSENLDLSPQPKRVKLN</sequence>
<accession>A0A0L0NRQ9</accession>
<evidence type="ECO:0000313" key="3">
    <source>
        <dbReference type="Proteomes" id="UP000037122"/>
    </source>
</evidence>
<proteinExistence type="predicted"/>
<evidence type="ECO:0000256" key="1">
    <source>
        <dbReference type="SAM" id="MobiDB-lite"/>
    </source>
</evidence>